<feature type="chain" id="PRO_5004671812" evidence="3">
    <location>
        <begin position="20"/>
        <end position="234"/>
    </location>
</feature>
<dbReference type="VEuPathDB" id="ToxoDB:ETH2_1231400"/>
<feature type="coiled-coil region" evidence="1">
    <location>
        <begin position="145"/>
        <end position="175"/>
    </location>
</feature>
<keyword evidence="1" id="KW-0175">Coiled coil</keyword>
<evidence type="ECO:0000256" key="3">
    <source>
        <dbReference type="SAM" id="SignalP"/>
    </source>
</evidence>
<feature type="non-terminal residue" evidence="4">
    <location>
        <position position="234"/>
    </location>
</feature>
<name>U6KSN6_EIMTE</name>
<feature type="compositionally biased region" description="Low complexity" evidence="2">
    <location>
        <begin position="185"/>
        <end position="201"/>
    </location>
</feature>
<protein>
    <submittedName>
        <fullName evidence="4">Uncharacterized protein</fullName>
    </submittedName>
</protein>
<keyword evidence="5" id="KW-1185">Reference proteome</keyword>
<dbReference type="GeneID" id="25257453"/>
<evidence type="ECO:0000313" key="4">
    <source>
        <dbReference type="EMBL" id="CDJ39399.1"/>
    </source>
</evidence>
<keyword evidence="3" id="KW-0732">Signal</keyword>
<dbReference type="Proteomes" id="UP000030747">
    <property type="component" value="Unassembled WGS sequence"/>
</dbReference>
<dbReference type="AlphaFoldDB" id="U6KSN6"/>
<sequence length="234" mass="27055">MKGAAALLLLLLHQQQQQQQNSKYLLSLLYRKIGKETFWEKAKTEVFWLFLSKQILFPWLPHELPHRCIHEGQCCCCCCCFCLCCCCCYCFTTTTTTTTTAAAAEEVYEEGLCLEMDKLIFRCTDTEELLRLSVAHRRQVYVHNLVSLLQQLTLLQQQQQQTQQQQQQQHQTQQQQHKQQTLLQEQQTLLQPTEQQQQQQQEAESKERETAECGAPQEGSGGPRGPSGDLQDPF</sequence>
<proteinExistence type="predicted"/>
<dbReference type="EMBL" id="HG674352">
    <property type="protein sequence ID" value="CDJ39399.1"/>
    <property type="molecule type" value="Genomic_DNA"/>
</dbReference>
<dbReference type="OrthoDB" id="354609at2759"/>
<dbReference type="VEuPathDB" id="ToxoDB:ETH_00042065"/>
<evidence type="ECO:0000313" key="5">
    <source>
        <dbReference type="Proteomes" id="UP000030747"/>
    </source>
</evidence>
<reference evidence="4" key="1">
    <citation type="submission" date="2013-10" db="EMBL/GenBank/DDBJ databases">
        <title>Genomic analysis of the causative agents of coccidiosis in chickens.</title>
        <authorList>
            <person name="Reid A.J."/>
            <person name="Blake D."/>
            <person name="Billington K."/>
            <person name="Browne H."/>
            <person name="Dunn M."/>
            <person name="Hung S."/>
            <person name="Kawahara F."/>
            <person name="Miranda-Saavedra D."/>
            <person name="Mourier T."/>
            <person name="Nagra H."/>
            <person name="Otto T.D."/>
            <person name="Rawlings N."/>
            <person name="Sanchez A."/>
            <person name="Sanders M."/>
            <person name="Subramaniam C."/>
            <person name="Tay Y."/>
            <person name="Dear P."/>
            <person name="Doerig C."/>
            <person name="Gruber A."/>
            <person name="Parkinson J."/>
            <person name="Shirley M."/>
            <person name="Wan K.L."/>
            <person name="Berriman M."/>
            <person name="Tomley F."/>
            <person name="Pain A."/>
        </authorList>
    </citation>
    <scope>NUCLEOTIDE SEQUENCE [LARGE SCALE GENOMIC DNA]</scope>
    <source>
        <strain evidence="4">Houghton</strain>
    </source>
</reference>
<gene>
    <name evidence="4" type="ORF">ETH_00042065</name>
</gene>
<evidence type="ECO:0000256" key="2">
    <source>
        <dbReference type="SAM" id="MobiDB-lite"/>
    </source>
</evidence>
<feature type="signal peptide" evidence="3">
    <location>
        <begin position="1"/>
        <end position="19"/>
    </location>
</feature>
<organism evidence="4 5">
    <name type="scientific">Eimeria tenella</name>
    <name type="common">Coccidian parasite</name>
    <dbReference type="NCBI Taxonomy" id="5802"/>
    <lineage>
        <taxon>Eukaryota</taxon>
        <taxon>Sar</taxon>
        <taxon>Alveolata</taxon>
        <taxon>Apicomplexa</taxon>
        <taxon>Conoidasida</taxon>
        <taxon>Coccidia</taxon>
        <taxon>Eucoccidiorida</taxon>
        <taxon>Eimeriorina</taxon>
        <taxon>Eimeriidae</taxon>
        <taxon>Eimeria</taxon>
    </lineage>
</organism>
<reference evidence="4" key="2">
    <citation type="submission" date="2013-10" db="EMBL/GenBank/DDBJ databases">
        <authorList>
            <person name="Aslett M."/>
        </authorList>
    </citation>
    <scope>NUCLEOTIDE SEQUENCE [LARGE SCALE GENOMIC DNA]</scope>
    <source>
        <strain evidence="4">Houghton</strain>
    </source>
</reference>
<dbReference type="RefSeq" id="XP_013230154.1">
    <property type="nucleotide sequence ID" value="XM_013374700.1"/>
</dbReference>
<evidence type="ECO:0000256" key="1">
    <source>
        <dbReference type="SAM" id="Coils"/>
    </source>
</evidence>
<feature type="region of interest" description="Disordered" evidence="2">
    <location>
        <begin position="185"/>
        <end position="234"/>
    </location>
</feature>
<accession>U6KSN6</accession>